<dbReference type="AlphaFoldDB" id="A0A1L9UQV0"/>
<evidence type="ECO:0000313" key="2">
    <source>
        <dbReference type="EMBL" id="OJJ74041.1"/>
    </source>
</evidence>
<dbReference type="EMBL" id="KV878682">
    <property type="protein sequence ID" value="OJJ74041.1"/>
    <property type="molecule type" value="Genomic_DNA"/>
</dbReference>
<keyword evidence="1" id="KW-0732">Signal</keyword>
<accession>A0A1L9UQV0</accession>
<organism evidence="2 3">
    <name type="scientific">Aspergillus brasiliensis (strain CBS 101740 / IMI 381727 / IBT 21946)</name>
    <dbReference type="NCBI Taxonomy" id="767769"/>
    <lineage>
        <taxon>Eukaryota</taxon>
        <taxon>Fungi</taxon>
        <taxon>Dikarya</taxon>
        <taxon>Ascomycota</taxon>
        <taxon>Pezizomycotina</taxon>
        <taxon>Eurotiomycetes</taxon>
        <taxon>Eurotiomycetidae</taxon>
        <taxon>Eurotiales</taxon>
        <taxon>Aspergillaceae</taxon>
        <taxon>Aspergillus</taxon>
        <taxon>Aspergillus subgen. Circumdati</taxon>
    </lineage>
</organism>
<feature type="signal peptide" evidence="1">
    <location>
        <begin position="1"/>
        <end position="20"/>
    </location>
</feature>
<evidence type="ECO:0000256" key="1">
    <source>
        <dbReference type="SAM" id="SignalP"/>
    </source>
</evidence>
<feature type="chain" id="PRO_5012838100" evidence="1">
    <location>
        <begin position="21"/>
        <end position="64"/>
    </location>
</feature>
<name>A0A1L9UQV0_ASPBC</name>
<keyword evidence="3" id="KW-1185">Reference proteome</keyword>
<sequence length="64" mass="7301">MLRFLGFSWVMVFARLYGRGLVSELVVAYVADWASPRMVADLMRLSCGSCYQYSSPPGYMPRLQ</sequence>
<evidence type="ECO:0000313" key="3">
    <source>
        <dbReference type="Proteomes" id="UP000184499"/>
    </source>
</evidence>
<protein>
    <submittedName>
        <fullName evidence="2">Uncharacterized protein</fullName>
    </submittedName>
</protein>
<gene>
    <name evidence="2" type="ORF">ASPBRDRAFT_527757</name>
</gene>
<dbReference type="GeneID" id="93579434"/>
<dbReference type="VEuPathDB" id="FungiDB:ASPBRDRAFT_527757"/>
<proteinExistence type="predicted"/>
<reference evidence="3" key="1">
    <citation type="journal article" date="2017" name="Genome Biol.">
        <title>Comparative genomics reveals high biological diversity and specific adaptations in the industrially and medically important fungal genus Aspergillus.</title>
        <authorList>
            <person name="de Vries R.P."/>
            <person name="Riley R."/>
            <person name="Wiebenga A."/>
            <person name="Aguilar-Osorio G."/>
            <person name="Amillis S."/>
            <person name="Uchima C.A."/>
            <person name="Anderluh G."/>
            <person name="Asadollahi M."/>
            <person name="Askin M."/>
            <person name="Barry K."/>
            <person name="Battaglia E."/>
            <person name="Bayram O."/>
            <person name="Benocci T."/>
            <person name="Braus-Stromeyer S.A."/>
            <person name="Caldana C."/>
            <person name="Canovas D."/>
            <person name="Cerqueira G.C."/>
            <person name="Chen F."/>
            <person name="Chen W."/>
            <person name="Choi C."/>
            <person name="Clum A."/>
            <person name="Dos Santos R.A."/>
            <person name="Damasio A.R."/>
            <person name="Diallinas G."/>
            <person name="Emri T."/>
            <person name="Fekete E."/>
            <person name="Flipphi M."/>
            <person name="Freyberg S."/>
            <person name="Gallo A."/>
            <person name="Gournas C."/>
            <person name="Habgood R."/>
            <person name="Hainaut M."/>
            <person name="Harispe M.L."/>
            <person name="Henrissat B."/>
            <person name="Hilden K.S."/>
            <person name="Hope R."/>
            <person name="Hossain A."/>
            <person name="Karabika E."/>
            <person name="Karaffa L."/>
            <person name="Karanyi Z."/>
            <person name="Krasevec N."/>
            <person name="Kuo A."/>
            <person name="Kusch H."/>
            <person name="LaButti K."/>
            <person name="Lagendijk E.L."/>
            <person name="Lapidus A."/>
            <person name="Levasseur A."/>
            <person name="Lindquist E."/>
            <person name="Lipzen A."/>
            <person name="Logrieco A.F."/>
            <person name="MacCabe A."/>
            <person name="Maekelae M.R."/>
            <person name="Malavazi I."/>
            <person name="Melin P."/>
            <person name="Meyer V."/>
            <person name="Mielnichuk N."/>
            <person name="Miskei M."/>
            <person name="Molnar A.P."/>
            <person name="Mule G."/>
            <person name="Ngan C.Y."/>
            <person name="Orejas M."/>
            <person name="Orosz E."/>
            <person name="Ouedraogo J.P."/>
            <person name="Overkamp K.M."/>
            <person name="Park H.-S."/>
            <person name="Perrone G."/>
            <person name="Piumi F."/>
            <person name="Punt P.J."/>
            <person name="Ram A.F."/>
            <person name="Ramon A."/>
            <person name="Rauscher S."/>
            <person name="Record E."/>
            <person name="Riano-Pachon D.M."/>
            <person name="Robert V."/>
            <person name="Roehrig J."/>
            <person name="Ruller R."/>
            <person name="Salamov A."/>
            <person name="Salih N.S."/>
            <person name="Samson R.A."/>
            <person name="Sandor E."/>
            <person name="Sanguinetti M."/>
            <person name="Schuetze T."/>
            <person name="Sepcic K."/>
            <person name="Shelest E."/>
            <person name="Sherlock G."/>
            <person name="Sophianopoulou V."/>
            <person name="Squina F.M."/>
            <person name="Sun H."/>
            <person name="Susca A."/>
            <person name="Todd R.B."/>
            <person name="Tsang A."/>
            <person name="Unkles S.E."/>
            <person name="van de Wiele N."/>
            <person name="van Rossen-Uffink D."/>
            <person name="Oliveira J.V."/>
            <person name="Vesth T.C."/>
            <person name="Visser J."/>
            <person name="Yu J.-H."/>
            <person name="Zhou M."/>
            <person name="Andersen M.R."/>
            <person name="Archer D.B."/>
            <person name="Baker S.E."/>
            <person name="Benoit I."/>
            <person name="Brakhage A.A."/>
            <person name="Braus G.H."/>
            <person name="Fischer R."/>
            <person name="Frisvad J.C."/>
            <person name="Goldman G.H."/>
            <person name="Houbraken J."/>
            <person name="Oakley B."/>
            <person name="Pocsi I."/>
            <person name="Scazzocchio C."/>
            <person name="Seiboth B."/>
            <person name="vanKuyk P.A."/>
            <person name="Wortman J."/>
            <person name="Dyer P.S."/>
            <person name="Grigoriev I.V."/>
        </authorList>
    </citation>
    <scope>NUCLEOTIDE SEQUENCE [LARGE SCALE GENOMIC DNA]</scope>
    <source>
        <strain evidence="3">CBS 101740 / IMI 381727 / IBT 21946</strain>
    </source>
</reference>
<dbReference type="Proteomes" id="UP000184499">
    <property type="component" value="Unassembled WGS sequence"/>
</dbReference>
<dbReference type="RefSeq" id="XP_067481289.1">
    <property type="nucleotide sequence ID" value="XM_067626946.1"/>
</dbReference>